<keyword evidence="1" id="KW-1133">Transmembrane helix</keyword>
<feature type="transmembrane region" description="Helical" evidence="1">
    <location>
        <begin position="28"/>
        <end position="49"/>
    </location>
</feature>
<evidence type="ECO:0000313" key="3">
    <source>
        <dbReference type="Proteomes" id="UP000002384"/>
    </source>
</evidence>
<organism evidence="2 3">
    <name type="scientific">Gloeothece citriformis (strain PCC 7424)</name>
    <name type="common">Cyanothece sp. (strain PCC 7424)</name>
    <dbReference type="NCBI Taxonomy" id="65393"/>
    <lineage>
        <taxon>Bacteria</taxon>
        <taxon>Bacillati</taxon>
        <taxon>Cyanobacteriota</taxon>
        <taxon>Cyanophyceae</taxon>
        <taxon>Oscillatoriophycideae</taxon>
        <taxon>Chroococcales</taxon>
        <taxon>Aphanothecaceae</taxon>
        <taxon>Gloeothece</taxon>
        <taxon>Gloeothece citriformis</taxon>
    </lineage>
</organism>
<feature type="transmembrane region" description="Helical" evidence="1">
    <location>
        <begin position="5"/>
        <end position="22"/>
    </location>
</feature>
<dbReference type="Proteomes" id="UP000002384">
    <property type="component" value="Chromosome"/>
</dbReference>
<accession>B7KH99</accession>
<keyword evidence="1" id="KW-0472">Membrane</keyword>
<name>B7KH99_GLOC7</name>
<gene>
    <name evidence="2" type="ordered locus">PCC7424_0852</name>
</gene>
<evidence type="ECO:0000313" key="2">
    <source>
        <dbReference type="EMBL" id="ACK69308.1"/>
    </source>
</evidence>
<dbReference type="RefSeq" id="WP_012598255.1">
    <property type="nucleotide sequence ID" value="NC_011729.1"/>
</dbReference>
<dbReference type="AlphaFoldDB" id="B7KH99"/>
<reference evidence="3" key="1">
    <citation type="journal article" date="2011" name="MBio">
        <title>Novel metabolic attributes of the genus Cyanothece, comprising a group of unicellular nitrogen-fixing Cyanobacteria.</title>
        <authorList>
            <person name="Bandyopadhyay A."/>
            <person name="Elvitigala T."/>
            <person name="Welsh E."/>
            <person name="Stockel J."/>
            <person name="Liberton M."/>
            <person name="Min H."/>
            <person name="Sherman L.A."/>
            <person name="Pakrasi H.B."/>
        </authorList>
    </citation>
    <scope>NUCLEOTIDE SEQUENCE [LARGE SCALE GENOMIC DNA]</scope>
    <source>
        <strain evidence="3">PCC 7424</strain>
    </source>
</reference>
<proteinExistence type="predicted"/>
<keyword evidence="1" id="KW-0812">Transmembrane</keyword>
<dbReference type="HOGENOM" id="CLU_2971860_0_0_3"/>
<evidence type="ECO:0000256" key="1">
    <source>
        <dbReference type="SAM" id="Phobius"/>
    </source>
</evidence>
<dbReference type="EMBL" id="CP001291">
    <property type="protein sequence ID" value="ACK69308.1"/>
    <property type="molecule type" value="Genomic_DNA"/>
</dbReference>
<protein>
    <submittedName>
        <fullName evidence="2">Uncharacterized protein</fullName>
    </submittedName>
</protein>
<keyword evidence="3" id="KW-1185">Reference proteome</keyword>
<dbReference type="KEGG" id="cyc:PCC7424_0852"/>
<dbReference type="STRING" id="65393.PCC7424_0852"/>
<sequence>MNRILSRLLIIAVLILIVVAPFSGLAPLMFFLLIAGVLWGLGTLLSSLFSSTENQENS</sequence>